<keyword evidence="2" id="KW-1185">Reference proteome</keyword>
<comment type="caution">
    <text evidence="1">The sequence shown here is derived from an EMBL/GenBank/DDBJ whole genome shotgun (WGS) entry which is preliminary data.</text>
</comment>
<sequence length="88" mass="10277">MMFGLVPSRRYRITVTQYENTVRELNQVLVDAYSDHLNDLAQAERARLRLTTRLERAVRGCDRYRAESASHLYLVRFLCGYLVDADPP</sequence>
<reference evidence="1 2" key="1">
    <citation type="submission" date="2019-04" db="EMBL/GenBank/DDBJ databases">
        <title>Streptomyces oryziradicis sp. nov., a novel actinomycete isolated from rhizosphere soil of rice (Oryza sativa L.).</title>
        <authorList>
            <person name="Li C."/>
        </authorList>
    </citation>
    <scope>NUCLEOTIDE SEQUENCE [LARGE SCALE GENOMIC DNA]</scope>
    <source>
        <strain evidence="1 2">NEAU-C40</strain>
    </source>
</reference>
<dbReference type="Proteomes" id="UP000305778">
    <property type="component" value="Unassembled WGS sequence"/>
</dbReference>
<dbReference type="RefSeq" id="WP_136727061.1">
    <property type="nucleotide sequence ID" value="NZ_SUMC01000034.1"/>
</dbReference>
<organism evidence="1 2">
    <name type="scientific">Actinacidiphila oryziradicis</name>
    <dbReference type="NCBI Taxonomy" id="2571141"/>
    <lineage>
        <taxon>Bacteria</taxon>
        <taxon>Bacillati</taxon>
        <taxon>Actinomycetota</taxon>
        <taxon>Actinomycetes</taxon>
        <taxon>Kitasatosporales</taxon>
        <taxon>Streptomycetaceae</taxon>
        <taxon>Actinacidiphila</taxon>
    </lineage>
</organism>
<accession>A0A4U0SEX0</accession>
<name>A0A4U0SEX0_9ACTN</name>
<proteinExistence type="predicted"/>
<evidence type="ECO:0000313" key="2">
    <source>
        <dbReference type="Proteomes" id="UP000305778"/>
    </source>
</evidence>
<evidence type="ECO:0000313" key="1">
    <source>
        <dbReference type="EMBL" id="TKA08104.1"/>
    </source>
</evidence>
<gene>
    <name evidence="1" type="ORF">FCI23_29890</name>
</gene>
<dbReference type="EMBL" id="SUMC01000034">
    <property type="protein sequence ID" value="TKA08104.1"/>
    <property type="molecule type" value="Genomic_DNA"/>
</dbReference>
<dbReference type="AlphaFoldDB" id="A0A4U0SEX0"/>
<protein>
    <submittedName>
        <fullName evidence="1">Uncharacterized protein</fullName>
    </submittedName>
</protein>